<accession>A0AAN8RBR1</accession>
<keyword evidence="3" id="KW-1185">Reference proteome</keyword>
<dbReference type="Pfam" id="PF00646">
    <property type="entry name" value="F-box"/>
    <property type="match status" value="1"/>
</dbReference>
<evidence type="ECO:0000259" key="1">
    <source>
        <dbReference type="SMART" id="SM00256"/>
    </source>
</evidence>
<dbReference type="EMBL" id="JAVHNR010000007">
    <property type="protein sequence ID" value="KAK6337032.1"/>
    <property type="molecule type" value="Genomic_DNA"/>
</dbReference>
<dbReference type="SMART" id="SM00256">
    <property type="entry name" value="FBOX"/>
    <property type="match status" value="1"/>
</dbReference>
<feature type="domain" description="F-box" evidence="1">
    <location>
        <begin position="51"/>
        <end position="90"/>
    </location>
</feature>
<organism evidence="2 3">
    <name type="scientific">Orbilia javanica</name>
    <dbReference type="NCBI Taxonomy" id="47235"/>
    <lineage>
        <taxon>Eukaryota</taxon>
        <taxon>Fungi</taxon>
        <taxon>Dikarya</taxon>
        <taxon>Ascomycota</taxon>
        <taxon>Pezizomycotina</taxon>
        <taxon>Orbiliomycetes</taxon>
        <taxon>Orbiliales</taxon>
        <taxon>Orbiliaceae</taxon>
        <taxon>Orbilia</taxon>
    </lineage>
</organism>
<comment type="caution">
    <text evidence="2">The sequence shown here is derived from an EMBL/GenBank/DDBJ whole genome shotgun (WGS) entry which is preliminary data.</text>
</comment>
<dbReference type="AlphaFoldDB" id="A0AAN8RBR1"/>
<proteinExistence type="predicted"/>
<sequence length="393" mass="46280">MQLVNFSKKGSRKTKRFARRIIRTWASKVKIPQFLRPQPQRPTEGPQLLSLPLDILFEILEQCDLISFIRLLSTCQELYTLWGSASTIACLLKVLKRGMSIQAWLLYRALRARRWESVRMQKIHALQRSDPDRDIVNGDLPRTFQIDFGSVLNISGSNWPNAQTVLNEYPRTIIYGFGYIDIYENRYTVMEDIFYLRKFAEYWVEQYKKDACRLPVYHPRVLHVLILKDPERIYNAFYSHWLSELISIQEEELSNPSENIDFYLLPHAGSWLQAVKDCQSQWRMNDAIFHRFEREMNYLVEKELEKIRASSCDSCKKKRCECSRKSIVTKRRFAPFINMDGSGHYHKDKQFWKSYSKKFPEVPDSVDTAENLTLPVDAHALAYLQHAAKANMS</sequence>
<dbReference type="InterPro" id="IPR001810">
    <property type="entry name" value="F-box_dom"/>
</dbReference>
<evidence type="ECO:0000313" key="2">
    <source>
        <dbReference type="EMBL" id="KAK6337032.1"/>
    </source>
</evidence>
<protein>
    <recommendedName>
        <fullName evidence="1">F-box domain-containing protein</fullName>
    </recommendedName>
</protein>
<dbReference type="Proteomes" id="UP001313282">
    <property type="component" value="Unassembled WGS sequence"/>
</dbReference>
<gene>
    <name evidence="2" type="ORF">TWF718_009817</name>
</gene>
<name>A0AAN8RBR1_9PEZI</name>
<evidence type="ECO:0000313" key="3">
    <source>
        <dbReference type="Proteomes" id="UP001313282"/>
    </source>
</evidence>
<reference evidence="2 3" key="1">
    <citation type="submission" date="2019-10" db="EMBL/GenBank/DDBJ databases">
        <authorList>
            <person name="Palmer J.M."/>
        </authorList>
    </citation>
    <scope>NUCLEOTIDE SEQUENCE [LARGE SCALE GENOMIC DNA]</scope>
    <source>
        <strain evidence="2 3">TWF718</strain>
    </source>
</reference>